<feature type="transmembrane region" description="Helical" evidence="6">
    <location>
        <begin position="176"/>
        <end position="194"/>
    </location>
</feature>
<sequence>MKLKKTVRTIKIYAAITAGVFLASLGINLFLAPHAIVSGGASGIAILVNRLTGFPMGTFMLLINIPLFILGSIFLGHGFGIRSIYGTILFSVFTDVTALLPGLTENLIMASVFGGALLGMGFGIVFLAGATSGGTDILASLGHKAIPAVDVGKWIFIIDIVIISSGAYLFRNTELVLAGILTLFINSLLVDYIISGANVAKIVYIISDKSEEIAKEIMEKVERGVTGIYTRGMYIKEDRTMLMCVVKRFELIRLERIVERHDKRAFLVYSQARQVTGEGFKIYPIH</sequence>
<name>A0A926DLB7_9FIRM</name>
<gene>
    <name evidence="8" type="ORF">H8698_08750</name>
</gene>
<reference evidence="8" key="1">
    <citation type="submission" date="2020-08" db="EMBL/GenBank/DDBJ databases">
        <title>Genome public.</title>
        <authorList>
            <person name="Liu C."/>
            <person name="Sun Q."/>
        </authorList>
    </citation>
    <scope>NUCLEOTIDE SEQUENCE</scope>
    <source>
        <strain evidence="8">H8</strain>
    </source>
</reference>
<dbReference type="GO" id="GO:0005886">
    <property type="term" value="C:plasma membrane"/>
    <property type="evidence" value="ECO:0007669"/>
    <property type="project" value="UniProtKB-SubCell"/>
</dbReference>
<dbReference type="InterPro" id="IPR019264">
    <property type="entry name" value="DUF2179"/>
</dbReference>
<dbReference type="Proteomes" id="UP000611762">
    <property type="component" value="Unassembled WGS sequence"/>
</dbReference>
<evidence type="ECO:0000256" key="5">
    <source>
        <dbReference type="ARBA" id="ARBA00023136"/>
    </source>
</evidence>
<dbReference type="EMBL" id="JACRSU010000003">
    <property type="protein sequence ID" value="MBC8541058.1"/>
    <property type="molecule type" value="Genomic_DNA"/>
</dbReference>
<dbReference type="InterPro" id="IPR003740">
    <property type="entry name" value="YitT"/>
</dbReference>
<keyword evidence="4 6" id="KW-1133">Transmembrane helix</keyword>
<dbReference type="Pfam" id="PF02588">
    <property type="entry name" value="YitT_membrane"/>
    <property type="match status" value="1"/>
</dbReference>
<feature type="transmembrane region" description="Helical" evidence="6">
    <location>
        <begin position="151"/>
        <end position="170"/>
    </location>
</feature>
<organism evidence="8 9">
    <name type="scientific">Congzhengia minquanensis</name>
    <dbReference type="NCBI Taxonomy" id="2763657"/>
    <lineage>
        <taxon>Bacteria</taxon>
        <taxon>Bacillati</taxon>
        <taxon>Bacillota</taxon>
        <taxon>Clostridia</taxon>
        <taxon>Eubacteriales</taxon>
        <taxon>Oscillospiraceae</taxon>
        <taxon>Congzhengia</taxon>
    </lineage>
</organism>
<accession>A0A926DLB7</accession>
<dbReference type="CDD" id="cd16380">
    <property type="entry name" value="YitT_C"/>
    <property type="match status" value="1"/>
</dbReference>
<evidence type="ECO:0000259" key="7">
    <source>
        <dbReference type="Pfam" id="PF10035"/>
    </source>
</evidence>
<dbReference type="AlphaFoldDB" id="A0A926DLB7"/>
<dbReference type="PIRSF" id="PIRSF006483">
    <property type="entry name" value="Membrane_protein_YitT"/>
    <property type="match status" value="1"/>
</dbReference>
<evidence type="ECO:0000256" key="2">
    <source>
        <dbReference type="ARBA" id="ARBA00022475"/>
    </source>
</evidence>
<dbReference type="Gene3D" id="3.30.70.120">
    <property type="match status" value="1"/>
</dbReference>
<dbReference type="RefSeq" id="WP_249312841.1">
    <property type="nucleotide sequence ID" value="NZ_JACRSU010000003.1"/>
</dbReference>
<keyword evidence="5 6" id="KW-0472">Membrane</keyword>
<proteinExistence type="predicted"/>
<dbReference type="Pfam" id="PF10035">
    <property type="entry name" value="DUF2179"/>
    <property type="match status" value="1"/>
</dbReference>
<dbReference type="PANTHER" id="PTHR33545">
    <property type="entry name" value="UPF0750 MEMBRANE PROTEIN YITT-RELATED"/>
    <property type="match status" value="1"/>
</dbReference>
<evidence type="ECO:0000256" key="6">
    <source>
        <dbReference type="SAM" id="Phobius"/>
    </source>
</evidence>
<evidence type="ECO:0000256" key="1">
    <source>
        <dbReference type="ARBA" id="ARBA00004651"/>
    </source>
</evidence>
<keyword evidence="3 6" id="KW-0812">Transmembrane</keyword>
<comment type="caution">
    <text evidence="8">The sequence shown here is derived from an EMBL/GenBank/DDBJ whole genome shotgun (WGS) entry which is preliminary data.</text>
</comment>
<feature type="transmembrane region" description="Helical" evidence="6">
    <location>
        <begin position="107"/>
        <end position="130"/>
    </location>
</feature>
<evidence type="ECO:0000313" key="9">
    <source>
        <dbReference type="Proteomes" id="UP000611762"/>
    </source>
</evidence>
<keyword evidence="9" id="KW-1185">Reference proteome</keyword>
<protein>
    <submittedName>
        <fullName evidence="8">YitT family protein</fullName>
    </submittedName>
</protein>
<comment type="subcellular location">
    <subcellularLocation>
        <location evidence="1">Cell membrane</location>
        <topology evidence="1">Multi-pass membrane protein</topology>
    </subcellularLocation>
</comment>
<evidence type="ECO:0000256" key="4">
    <source>
        <dbReference type="ARBA" id="ARBA00022989"/>
    </source>
</evidence>
<dbReference type="PANTHER" id="PTHR33545:SF5">
    <property type="entry name" value="UPF0750 MEMBRANE PROTEIN YITT"/>
    <property type="match status" value="1"/>
</dbReference>
<feature type="domain" description="DUF2179" evidence="7">
    <location>
        <begin position="223"/>
        <end position="277"/>
    </location>
</feature>
<feature type="transmembrane region" description="Helical" evidence="6">
    <location>
        <begin position="56"/>
        <end position="76"/>
    </location>
</feature>
<feature type="transmembrane region" description="Helical" evidence="6">
    <location>
        <begin position="83"/>
        <end position="101"/>
    </location>
</feature>
<dbReference type="InterPro" id="IPR015867">
    <property type="entry name" value="N-reg_PII/ATP_PRibTrfase_C"/>
</dbReference>
<feature type="transmembrane region" description="Helical" evidence="6">
    <location>
        <begin position="12"/>
        <end position="36"/>
    </location>
</feature>
<dbReference type="InterPro" id="IPR051461">
    <property type="entry name" value="UPF0750_membrane"/>
</dbReference>
<keyword evidence="2" id="KW-1003">Cell membrane</keyword>
<evidence type="ECO:0000313" key="8">
    <source>
        <dbReference type="EMBL" id="MBC8541058.1"/>
    </source>
</evidence>
<evidence type="ECO:0000256" key="3">
    <source>
        <dbReference type="ARBA" id="ARBA00022692"/>
    </source>
</evidence>